<evidence type="ECO:0000313" key="1">
    <source>
        <dbReference type="EMBL" id="KRY42656.1"/>
    </source>
</evidence>
<dbReference type="InParanoid" id="A0A0V1C0D4"/>
<name>A0A0V1C0D4_TRISP</name>
<proteinExistence type="predicted"/>
<comment type="caution">
    <text evidence="1">The sequence shown here is derived from an EMBL/GenBank/DDBJ whole genome shotgun (WGS) entry which is preliminary data.</text>
</comment>
<sequence>MINVFFFLVFSFPIRRRVGHAHWPCVSPATWPTPRRLFAISAGAPVRNFSLGRECFGGVALDLPTEWSKQAKTSI</sequence>
<dbReference type="Proteomes" id="UP000054776">
    <property type="component" value="Unassembled WGS sequence"/>
</dbReference>
<dbReference type="AlphaFoldDB" id="A0A0V1C0D4"/>
<reference evidence="1 2" key="1">
    <citation type="submission" date="2015-01" db="EMBL/GenBank/DDBJ databases">
        <title>Evolution of Trichinella species and genotypes.</title>
        <authorList>
            <person name="Korhonen P.K."/>
            <person name="Edoardo P."/>
            <person name="Giuseppe L.R."/>
            <person name="Gasser R.B."/>
        </authorList>
    </citation>
    <scope>NUCLEOTIDE SEQUENCE [LARGE SCALE GENOMIC DNA]</scope>
    <source>
        <strain evidence="1">ISS3</strain>
    </source>
</reference>
<keyword evidence="2" id="KW-1185">Reference proteome</keyword>
<dbReference type="OrthoDB" id="10268505at2759"/>
<dbReference type="EMBL" id="JYDH01000003">
    <property type="protein sequence ID" value="KRY42656.1"/>
    <property type="molecule type" value="Genomic_DNA"/>
</dbReference>
<protein>
    <submittedName>
        <fullName evidence="1">Uncharacterized protein</fullName>
    </submittedName>
</protein>
<organism evidence="1 2">
    <name type="scientific">Trichinella spiralis</name>
    <name type="common">Trichina worm</name>
    <dbReference type="NCBI Taxonomy" id="6334"/>
    <lineage>
        <taxon>Eukaryota</taxon>
        <taxon>Metazoa</taxon>
        <taxon>Ecdysozoa</taxon>
        <taxon>Nematoda</taxon>
        <taxon>Enoplea</taxon>
        <taxon>Dorylaimia</taxon>
        <taxon>Trichinellida</taxon>
        <taxon>Trichinellidae</taxon>
        <taxon>Trichinella</taxon>
    </lineage>
</organism>
<gene>
    <name evidence="1" type="ORF">T01_3193</name>
</gene>
<evidence type="ECO:0000313" key="2">
    <source>
        <dbReference type="Proteomes" id="UP000054776"/>
    </source>
</evidence>
<accession>A0A0V1C0D4</accession>